<organism evidence="3 4">
    <name type="scientific">Chitinophaga japonensis</name>
    <name type="common">Flexibacter japonensis</name>
    <dbReference type="NCBI Taxonomy" id="104662"/>
    <lineage>
        <taxon>Bacteria</taxon>
        <taxon>Pseudomonadati</taxon>
        <taxon>Bacteroidota</taxon>
        <taxon>Chitinophagia</taxon>
        <taxon>Chitinophagales</taxon>
        <taxon>Chitinophagaceae</taxon>
        <taxon>Chitinophaga</taxon>
    </lineage>
</organism>
<gene>
    <name evidence="3" type="ORF">LX66_2871</name>
</gene>
<feature type="transmembrane region" description="Helical" evidence="1">
    <location>
        <begin position="71"/>
        <end position="93"/>
    </location>
</feature>
<dbReference type="AlphaFoldDB" id="A0A562T5H7"/>
<dbReference type="Gene3D" id="3.55.50.30">
    <property type="match status" value="1"/>
</dbReference>
<keyword evidence="1" id="KW-0472">Membrane</keyword>
<accession>A0A562T5H7</accession>
<feature type="domain" description="FecR protein" evidence="2">
    <location>
        <begin position="104"/>
        <end position="198"/>
    </location>
</feature>
<proteinExistence type="predicted"/>
<reference evidence="3 4" key="1">
    <citation type="journal article" date="2013" name="Stand. Genomic Sci.">
        <title>Genomic Encyclopedia of Type Strains, Phase I: The one thousand microbial genomes (KMG-I) project.</title>
        <authorList>
            <person name="Kyrpides N.C."/>
            <person name="Woyke T."/>
            <person name="Eisen J.A."/>
            <person name="Garrity G."/>
            <person name="Lilburn T.G."/>
            <person name="Beck B.J."/>
            <person name="Whitman W.B."/>
            <person name="Hugenholtz P."/>
            <person name="Klenk H.P."/>
        </authorList>
    </citation>
    <scope>NUCLEOTIDE SEQUENCE [LARGE SCALE GENOMIC DNA]</scope>
    <source>
        <strain evidence="3 4">DSM 13484</strain>
    </source>
</reference>
<dbReference type="GO" id="GO:0016989">
    <property type="term" value="F:sigma factor antagonist activity"/>
    <property type="evidence" value="ECO:0007669"/>
    <property type="project" value="TreeGrafter"/>
</dbReference>
<comment type="caution">
    <text evidence="3">The sequence shown here is derived from an EMBL/GenBank/DDBJ whole genome shotgun (WGS) entry which is preliminary data.</text>
</comment>
<name>A0A562T5H7_CHIJA</name>
<evidence type="ECO:0000313" key="4">
    <source>
        <dbReference type="Proteomes" id="UP000316778"/>
    </source>
</evidence>
<dbReference type="PIRSF" id="PIRSF018266">
    <property type="entry name" value="FecR"/>
    <property type="match status" value="1"/>
</dbReference>
<keyword evidence="1" id="KW-0812">Transmembrane</keyword>
<dbReference type="RefSeq" id="WP_145714604.1">
    <property type="nucleotide sequence ID" value="NZ_BAAAFY010000001.1"/>
</dbReference>
<dbReference type="PANTHER" id="PTHR30273">
    <property type="entry name" value="PERIPLASMIC SIGNAL SENSOR AND SIGMA FACTOR ACTIVATOR FECR-RELATED"/>
    <property type="match status" value="1"/>
</dbReference>
<protein>
    <submittedName>
        <fullName evidence="3">FecR family protein</fullName>
    </submittedName>
</protein>
<evidence type="ECO:0000313" key="3">
    <source>
        <dbReference type="EMBL" id="TWI88785.1"/>
    </source>
</evidence>
<dbReference type="Proteomes" id="UP000316778">
    <property type="component" value="Unassembled WGS sequence"/>
</dbReference>
<dbReference type="PANTHER" id="PTHR30273:SF2">
    <property type="entry name" value="PROTEIN FECR"/>
    <property type="match status" value="1"/>
</dbReference>
<keyword evidence="4" id="KW-1185">Reference proteome</keyword>
<evidence type="ECO:0000256" key="1">
    <source>
        <dbReference type="SAM" id="Phobius"/>
    </source>
</evidence>
<dbReference type="EMBL" id="VLLG01000003">
    <property type="protein sequence ID" value="TWI88785.1"/>
    <property type="molecule type" value="Genomic_DNA"/>
</dbReference>
<dbReference type="InterPro" id="IPR006860">
    <property type="entry name" value="FecR"/>
</dbReference>
<evidence type="ECO:0000259" key="2">
    <source>
        <dbReference type="Pfam" id="PF04773"/>
    </source>
</evidence>
<dbReference type="Pfam" id="PF04773">
    <property type="entry name" value="FecR"/>
    <property type="match status" value="1"/>
</dbReference>
<dbReference type="OrthoDB" id="1452822at2"/>
<sequence length="313" mass="34443">MEAGKVKQLLQRYLSGQVSRKETEVVDEWYQSFNDAAGADLSEQEAQQVRAEIWQQVSSQIAVTKTFYLPAWARIAATVLLLAGAALVSYLLISQRNSPVQYTEVRTADGERKTLHMEDGTVLTLNAGTTLLVAKDLSEERRLQLVDGEVFFNVQGDTRRPFIVESGPLVTTVLGTAFNVAAYAGIHTLRIAVASGKVSVTGKTGAAADVLEKGRALVYDRRQDTRRLEPFGEGQPAWMQGRLVLNDVSFDEMAVLVKKNFGITLLARQEQVRESRYTTELQTDMTPAAAVEVLAAIHHLKISGSGNQVTLYQ</sequence>
<dbReference type="Gene3D" id="2.60.120.1440">
    <property type="match status" value="1"/>
</dbReference>
<keyword evidence="1" id="KW-1133">Transmembrane helix</keyword>
<dbReference type="InterPro" id="IPR012373">
    <property type="entry name" value="Ferrdict_sens_TM"/>
</dbReference>